<feature type="domain" description="Peptidase M10 serralysin C-terminal" evidence="5">
    <location>
        <begin position="228"/>
        <end position="356"/>
    </location>
</feature>
<evidence type="ECO:0000313" key="6">
    <source>
        <dbReference type="EMBL" id="CAA2138760.1"/>
    </source>
</evidence>
<dbReference type="InterPro" id="IPR011049">
    <property type="entry name" value="Serralysin-like_metalloprot_C"/>
</dbReference>
<dbReference type="EMBL" id="LR743510">
    <property type="protein sequence ID" value="CAA2138760.1"/>
    <property type="molecule type" value="Genomic_DNA"/>
</dbReference>
<dbReference type="InterPro" id="IPR001343">
    <property type="entry name" value="Hemolysn_Ca-bd"/>
</dbReference>
<dbReference type="AlphaFoldDB" id="A0A679JQ45"/>
<gene>
    <name evidence="6" type="primary">aprA_1</name>
    <name evidence="6" type="ORF">MBLL_01302</name>
</gene>
<dbReference type="GO" id="GO:0005615">
    <property type="term" value="C:extracellular space"/>
    <property type="evidence" value="ECO:0007669"/>
    <property type="project" value="InterPro"/>
</dbReference>
<reference evidence="6" key="1">
    <citation type="submission" date="2019-12" db="EMBL/GenBank/DDBJ databases">
        <authorList>
            <person name="Cremers G."/>
        </authorList>
    </citation>
    <scope>NUCLEOTIDE SEQUENCE</scope>
    <source>
        <strain evidence="6">Mbul2</strain>
        <plasmid evidence="6">1</plasmid>
    </source>
</reference>
<keyword evidence="4" id="KW-0677">Repeat</keyword>
<protein>
    <submittedName>
        <fullName evidence="6">Metallopeptidase AprA</fullName>
        <ecNumber evidence="6">3.4.24.-</ecNumber>
    </submittedName>
</protein>
<geneLocation type="plasmid" evidence="6">
    <name>1</name>
</geneLocation>
<dbReference type="RefSeq" id="WP_339159844.1">
    <property type="nucleotide sequence ID" value="NZ_LR743510.1"/>
</dbReference>
<dbReference type="EC" id="3.4.24.-" evidence="6"/>
<evidence type="ECO:0000259" key="5">
    <source>
        <dbReference type="Pfam" id="PF08548"/>
    </source>
</evidence>
<dbReference type="GO" id="GO:0016787">
    <property type="term" value="F:hydrolase activity"/>
    <property type="evidence" value="ECO:0007669"/>
    <property type="project" value="UniProtKB-KW"/>
</dbReference>
<dbReference type="Pfam" id="PF08548">
    <property type="entry name" value="Peptidase_M10_C"/>
    <property type="match status" value="1"/>
</dbReference>
<dbReference type="PROSITE" id="PS00330">
    <property type="entry name" value="HEMOLYSIN_CALCIUM"/>
    <property type="match status" value="1"/>
</dbReference>
<dbReference type="InterPro" id="IPR013858">
    <property type="entry name" value="Peptidase_M10B_C"/>
</dbReference>
<keyword evidence="6" id="KW-0378">Hydrolase</keyword>
<dbReference type="InterPro" id="IPR018511">
    <property type="entry name" value="Hemolysin-typ_Ca-bd_CS"/>
</dbReference>
<evidence type="ECO:0000256" key="2">
    <source>
        <dbReference type="ARBA" id="ARBA00004613"/>
    </source>
</evidence>
<proteinExistence type="predicted"/>
<evidence type="ECO:0000256" key="4">
    <source>
        <dbReference type="ARBA" id="ARBA00022737"/>
    </source>
</evidence>
<evidence type="ECO:0000256" key="1">
    <source>
        <dbReference type="ARBA" id="ARBA00001913"/>
    </source>
</evidence>
<dbReference type="Pfam" id="PF00353">
    <property type="entry name" value="HemolysinCabind"/>
    <property type="match status" value="1"/>
</dbReference>
<accession>A0A679JQ45</accession>
<dbReference type="GO" id="GO:0005509">
    <property type="term" value="F:calcium ion binding"/>
    <property type="evidence" value="ECO:0007669"/>
    <property type="project" value="InterPro"/>
</dbReference>
<dbReference type="Gene3D" id="2.150.10.10">
    <property type="entry name" value="Serralysin-like metalloprotease, C-terminal"/>
    <property type="match status" value="2"/>
</dbReference>
<sequence length="357" mass="37623">MAVDNIAPELNLISIPEVIDVHNNPSLFEMTIGATDFGAGIHYVQMLIDRPVVTSTGPTVRLDFQPTIDDFSDGSSTEKWTFTSDTAPGDYNISWIYLADKAGNNKIYYHSDLEAMGLRSSFSISNLGEIYGTTKGDILKGYNTPDIIDGRSGADAMYGGIGDDTYIVDNKGDKAFEGNKQGLDHVVSSVSYSLGGQYIENLTLVGSAVVATGNSLANTLTGSDAANKINGGGGNDILIGGLGRDILNGGSGVDIFVFRSIEDSKVGISVRDALLDYDIGIDRIDLSGIQAVSSAAENQAFSFLGSHAFTKHAGELHTKVSSGSTVIEGDVDGDGKADFQLVLKGVVEALHASDFVL</sequence>
<comment type="subcellular location">
    <subcellularLocation>
        <location evidence="2">Secreted</location>
    </subcellularLocation>
</comment>
<dbReference type="PRINTS" id="PR00313">
    <property type="entry name" value="CABNDNGRPT"/>
</dbReference>
<dbReference type="SUPFAM" id="SSF51120">
    <property type="entry name" value="beta-Roll"/>
    <property type="match status" value="2"/>
</dbReference>
<evidence type="ECO:0000256" key="3">
    <source>
        <dbReference type="ARBA" id="ARBA00022525"/>
    </source>
</evidence>
<comment type="cofactor">
    <cofactor evidence="1">
        <name>Ca(2+)</name>
        <dbReference type="ChEBI" id="CHEBI:29108"/>
    </cofactor>
</comment>
<keyword evidence="6" id="KW-0614">Plasmid</keyword>
<keyword evidence="3" id="KW-0964">Secreted</keyword>
<name>A0A679JQ45_9HYPH</name>
<organism evidence="6">
    <name type="scientific">Methylobacterium bullatum</name>
    <dbReference type="NCBI Taxonomy" id="570505"/>
    <lineage>
        <taxon>Bacteria</taxon>
        <taxon>Pseudomonadati</taxon>
        <taxon>Pseudomonadota</taxon>
        <taxon>Alphaproteobacteria</taxon>
        <taxon>Hyphomicrobiales</taxon>
        <taxon>Methylobacteriaceae</taxon>
        <taxon>Methylobacterium</taxon>
    </lineage>
</organism>